<proteinExistence type="predicted"/>
<dbReference type="SUPFAM" id="SSF56784">
    <property type="entry name" value="HAD-like"/>
    <property type="match status" value="1"/>
</dbReference>
<organism evidence="1 2">
    <name type="scientific">Mobilicoccus caccae</name>
    <dbReference type="NCBI Taxonomy" id="1859295"/>
    <lineage>
        <taxon>Bacteria</taxon>
        <taxon>Bacillati</taxon>
        <taxon>Actinomycetota</taxon>
        <taxon>Actinomycetes</taxon>
        <taxon>Micrococcales</taxon>
        <taxon>Dermatophilaceae</taxon>
        <taxon>Mobilicoccus</taxon>
    </lineage>
</organism>
<dbReference type="InterPro" id="IPR051806">
    <property type="entry name" value="HAD-like_SPP"/>
</dbReference>
<sequence length="102" mass="10420">MVDVLLEALPEDTFGSVVTGDTVTEGKPHPESYLRAIDELGVPAGECVAIEDSRSGVGAALASGARTIAVPHLVEIPAAPGLATVRTLEGVTPEDLWTLSAA</sequence>
<dbReference type="EMBL" id="BSUO01000001">
    <property type="protein sequence ID" value="GMA39562.1"/>
    <property type="molecule type" value="Genomic_DNA"/>
</dbReference>
<accession>A0ABQ6IS63</accession>
<dbReference type="InterPro" id="IPR041492">
    <property type="entry name" value="HAD_2"/>
</dbReference>
<dbReference type="InterPro" id="IPR036412">
    <property type="entry name" value="HAD-like_sf"/>
</dbReference>
<dbReference type="Proteomes" id="UP001157126">
    <property type="component" value="Unassembled WGS sequence"/>
</dbReference>
<dbReference type="InterPro" id="IPR006439">
    <property type="entry name" value="HAD-SF_hydro_IA"/>
</dbReference>
<dbReference type="Gene3D" id="3.40.50.1000">
    <property type="entry name" value="HAD superfamily/HAD-like"/>
    <property type="match status" value="1"/>
</dbReference>
<evidence type="ECO:0000313" key="2">
    <source>
        <dbReference type="Proteomes" id="UP001157126"/>
    </source>
</evidence>
<dbReference type="NCBIfam" id="TIGR01509">
    <property type="entry name" value="HAD-SF-IA-v3"/>
    <property type="match status" value="1"/>
</dbReference>
<keyword evidence="2" id="KW-1185">Reference proteome</keyword>
<reference evidence="2" key="1">
    <citation type="journal article" date="2019" name="Int. J. Syst. Evol. Microbiol.">
        <title>The Global Catalogue of Microorganisms (GCM) 10K type strain sequencing project: providing services to taxonomists for standard genome sequencing and annotation.</title>
        <authorList>
            <consortium name="The Broad Institute Genomics Platform"/>
            <consortium name="The Broad Institute Genome Sequencing Center for Infectious Disease"/>
            <person name="Wu L."/>
            <person name="Ma J."/>
        </authorList>
    </citation>
    <scope>NUCLEOTIDE SEQUENCE [LARGE SCALE GENOMIC DNA]</scope>
    <source>
        <strain evidence="2">NBRC 113072</strain>
    </source>
</reference>
<evidence type="ECO:0008006" key="3">
    <source>
        <dbReference type="Google" id="ProtNLM"/>
    </source>
</evidence>
<dbReference type="PANTHER" id="PTHR43481">
    <property type="entry name" value="FRUCTOSE-1-PHOSPHATE PHOSPHATASE"/>
    <property type="match status" value="1"/>
</dbReference>
<dbReference type="InterPro" id="IPR023214">
    <property type="entry name" value="HAD_sf"/>
</dbReference>
<evidence type="ECO:0000313" key="1">
    <source>
        <dbReference type="EMBL" id="GMA39562.1"/>
    </source>
</evidence>
<dbReference type="Pfam" id="PF13419">
    <property type="entry name" value="HAD_2"/>
    <property type="match status" value="1"/>
</dbReference>
<protein>
    <recommendedName>
        <fullName evidence="3">Haloacid dehalogenase superfamily, subfamily IA, variant 3 with third motif having DD or ED</fullName>
    </recommendedName>
</protein>
<comment type="caution">
    <text evidence="1">The sequence shown here is derived from an EMBL/GenBank/DDBJ whole genome shotgun (WGS) entry which is preliminary data.</text>
</comment>
<gene>
    <name evidence="1" type="ORF">GCM10025883_16070</name>
</gene>
<name>A0ABQ6IS63_9MICO</name>
<dbReference type="PANTHER" id="PTHR43481:SF4">
    <property type="entry name" value="GLYCEROL-1-PHOSPHATE PHOSPHOHYDROLASE 1-RELATED"/>
    <property type="match status" value="1"/>
</dbReference>